<dbReference type="Proteomes" id="UP000317169">
    <property type="component" value="Unassembled WGS sequence"/>
</dbReference>
<reference evidence="2 3" key="1">
    <citation type="submission" date="2019-06" db="EMBL/GenBank/DDBJ databases">
        <title>Flavibacter putida gen. nov., sp. nov., a novel marine bacterium of the family Flavobacteriaceae isolated from coastal seawater.</title>
        <authorList>
            <person name="Feng X."/>
        </authorList>
    </citation>
    <scope>NUCLEOTIDE SEQUENCE [LARGE SCALE GENOMIC DNA]</scope>
    <source>
        <strain evidence="2 3">PLHSN227</strain>
    </source>
</reference>
<sequence length="217" mass="24812">MNAYNPKKHNRKSIRLKGYDYAQAGLYFVTLCVQNRKAIFGGIHEGKMHLNLLGRIAEQEWRNTAEIRKNCSLGPFIIMPNHFHAIISIDYTIKPSETIGEFKSPSQSLGAIIRGYKGATTKKIKSLYRTGELQFAPTGKSDSRMGRFNSRTGELQFAPTEEFAPTDKSALPAIDLSKSIWQRNYWDHIIRNEKAHYNIANYIINNPAKWEADKFKT</sequence>
<dbReference type="InterPro" id="IPR052715">
    <property type="entry name" value="RAYT_transposase"/>
</dbReference>
<protein>
    <recommendedName>
        <fullName evidence="1">Transposase IS200-like domain-containing protein</fullName>
    </recommendedName>
</protein>
<dbReference type="OrthoDB" id="9794403at2"/>
<keyword evidence="3" id="KW-1185">Reference proteome</keyword>
<dbReference type="EMBL" id="VIAR01000011">
    <property type="protein sequence ID" value="TQD36270.1"/>
    <property type="molecule type" value="Genomic_DNA"/>
</dbReference>
<dbReference type="PANTHER" id="PTHR36966">
    <property type="entry name" value="REP-ASSOCIATED TYROSINE TRANSPOSASE"/>
    <property type="match status" value="1"/>
</dbReference>
<dbReference type="RefSeq" id="WP_141422299.1">
    <property type="nucleotide sequence ID" value="NZ_VIAR01000011.1"/>
</dbReference>
<organism evidence="2 3">
    <name type="scientific">Haloflavibacter putidus</name>
    <dbReference type="NCBI Taxonomy" id="2576776"/>
    <lineage>
        <taxon>Bacteria</taxon>
        <taxon>Pseudomonadati</taxon>
        <taxon>Bacteroidota</taxon>
        <taxon>Flavobacteriia</taxon>
        <taxon>Flavobacteriales</taxon>
        <taxon>Flavobacteriaceae</taxon>
        <taxon>Haloflavibacter</taxon>
    </lineage>
</organism>
<comment type="caution">
    <text evidence="2">The sequence shown here is derived from an EMBL/GenBank/DDBJ whole genome shotgun (WGS) entry which is preliminary data.</text>
</comment>
<dbReference type="PANTHER" id="PTHR36966:SF1">
    <property type="entry name" value="REP-ASSOCIATED TYROSINE TRANSPOSASE"/>
    <property type="match status" value="1"/>
</dbReference>
<dbReference type="InterPro" id="IPR036515">
    <property type="entry name" value="Transposase_17_sf"/>
</dbReference>
<proteinExistence type="predicted"/>
<dbReference type="Gene3D" id="3.30.70.1290">
    <property type="entry name" value="Transposase IS200-like"/>
    <property type="match status" value="1"/>
</dbReference>
<evidence type="ECO:0000313" key="3">
    <source>
        <dbReference type="Proteomes" id="UP000317169"/>
    </source>
</evidence>
<dbReference type="GO" id="GO:0004803">
    <property type="term" value="F:transposase activity"/>
    <property type="evidence" value="ECO:0007669"/>
    <property type="project" value="InterPro"/>
</dbReference>
<evidence type="ECO:0000313" key="2">
    <source>
        <dbReference type="EMBL" id="TQD36270.1"/>
    </source>
</evidence>
<dbReference type="AlphaFoldDB" id="A0A507ZFL3"/>
<dbReference type="GO" id="GO:0043565">
    <property type="term" value="F:sequence-specific DNA binding"/>
    <property type="evidence" value="ECO:0007669"/>
    <property type="project" value="TreeGrafter"/>
</dbReference>
<accession>A0A507ZFL3</accession>
<evidence type="ECO:0000259" key="1">
    <source>
        <dbReference type="SMART" id="SM01321"/>
    </source>
</evidence>
<gene>
    <name evidence="2" type="ORF">FKR84_10680</name>
</gene>
<dbReference type="GO" id="GO:0006313">
    <property type="term" value="P:DNA transposition"/>
    <property type="evidence" value="ECO:0007669"/>
    <property type="project" value="InterPro"/>
</dbReference>
<name>A0A507ZFL3_9FLAO</name>
<dbReference type="InterPro" id="IPR002686">
    <property type="entry name" value="Transposase_17"/>
</dbReference>
<dbReference type="SUPFAM" id="SSF143422">
    <property type="entry name" value="Transposase IS200-like"/>
    <property type="match status" value="1"/>
</dbReference>
<feature type="domain" description="Transposase IS200-like" evidence="1">
    <location>
        <begin position="22"/>
        <end position="206"/>
    </location>
</feature>
<dbReference type="SMART" id="SM01321">
    <property type="entry name" value="Y1_Tnp"/>
    <property type="match status" value="1"/>
</dbReference>